<dbReference type="Proteomes" id="UP000003805">
    <property type="component" value="Unassembled WGS sequence"/>
</dbReference>
<name>D7NEE2_9BACT</name>
<reference evidence="1 2" key="1">
    <citation type="submission" date="2010-02" db="EMBL/GenBank/DDBJ databases">
        <title>The Genome Sequence of Prevotella oris strain C735.</title>
        <authorList>
            <consortium name="The Broad Institute Genome Sequencing Platform"/>
            <person name="Ward D."/>
            <person name="Feldgarden M."/>
            <person name="Earl A."/>
            <person name="Young S.K."/>
            <person name="Zeng Q."/>
            <person name="Koehrsen M."/>
            <person name="Alvarado L."/>
            <person name="Berlin A."/>
            <person name="Bochicchio J."/>
            <person name="Borenstein D."/>
            <person name="Chapman S.B."/>
            <person name="Chen Z."/>
            <person name="Engels R."/>
            <person name="Freedman E."/>
            <person name="Gellesch M."/>
            <person name="Goldberg J."/>
            <person name="Griggs A."/>
            <person name="Gujja S."/>
            <person name="Heilman E."/>
            <person name="Heiman D."/>
            <person name="Hepburn T."/>
            <person name="Howarth C."/>
            <person name="Jen D."/>
            <person name="Larson L."/>
            <person name="Mehta T."/>
            <person name="Park D."/>
            <person name="Pearson M."/>
            <person name="Roberts A."/>
            <person name="Saif S."/>
            <person name="Shea T."/>
            <person name="Shenoy N."/>
            <person name="Sisk P."/>
            <person name="Stolte C."/>
            <person name="Sykes S."/>
            <person name="Thomson T."/>
            <person name="Walk T."/>
            <person name="White J."/>
            <person name="Yandava C."/>
            <person name="Sibley C.D."/>
            <person name="Field T.R."/>
            <person name="Grinwis M."/>
            <person name="Eshaghurshan C.S."/>
            <person name="Surette M.G."/>
            <person name="Haas B."/>
            <person name="Nusbaum C."/>
            <person name="Birren B."/>
        </authorList>
    </citation>
    <scope>NUCLEOTIDE SEQUENCE [LARGE SCALE GENOMIC DNA]</scope>
    <source>
        <strain evidence="1 2">C735</strain>
    </source>
</reference>
<keyword evidence="2" id="KW-1185">Reference proteome</keyword>
<proteinExistence type="predicted"/>
<organism evidence="1 2">
    <name type="scientific">Segatella oris C735</name>
    <dbReference type="NCBI Taxonomy" id="563008"/>
    <lineage>
        <taxon>Bacteria</taxon>
        <taxon>Pseudomonadati</taxon>
        <taxon>Bacteroidota</taxon>
        <taxon>Bacteroidia</taxon>
        <taxon>Bacteroidales</taxon>
        <taxon>Prevotellaceae</taxon>
        <taxon>Segatella</taxon>
    </lineage>
</organism>
<dbReference type="AlphaFoldDB" id="D7NEE2"/>
<protein>
    <submittedName>
        <fullName evidence="1">Uncharacterized protein</fullName>
    </submittedName>
</protein>
<accession>D7NEE2</accession>
<dbReference type="HOGENOM" id="CLU_2168699_0_0_10"/>
<evidence type="ECO:0000313" key="2">
    <source>
        <dbReference type="Proteomes" id="UP000003805"/>
    </source>
</evidence>
<gene>
    <name evidence="1" type="ORF">HMPREF0665_01918</name>
</gene>
<dbReference type="EMBL" id="GL349570">
    <property type="protein sequence ID" value="EFI47924.1"/>
    <property type="molecule type" value="Genomic_DNA"/>
</dbReference>
<evidence type="ECO:0000313" key="1">
    <source>
        <dbReference type="EMBL" id="EFI47924.1"/>
    </source>
</evidence>
<sequence>MLKYGRKIIQYLFKKRQKCHGIRVVFASRSEADCDRSHIRMFEIGLSSEQYGDYEQGTRAAAQTCEGERLIGISRTEGTFVPKEKWGLFGVNFLYFISPYHRLFKDVNAI</sequence>